<name>A0ACC1L7F3_9FUNG</name>
<keyword evidence="2" id="KW-1185">Reference proteome</keyword>
<comment type="caution">
    <text evidence="1">The sequence shown here is derived from an EMBL/GenBank/DDBJ whole genome shotgun (WGS) entry which is preliminary data.</text>
</comment>
<gene>
    <name evidence="1" type="primary">SMC4_1</name>
    <name evidence="1" type="ORF">H4R21_002462</name>
</gene>
<reference evidence="1" key="1">
    <citation type="submission" date="2022-07" db="EMBL/GenBank/DDBJ databases">
        <title>Phylogenomic reconstructions and comparative analyses of Kickxellomycotina fungi.</title>
        <authorList>
            <person name="Reynolds N.K."/>
            <person name="Stajich J.E."/>
            <person name="Barry K."/>
            <person name="Grigoriev I.V."/>
            <person name="Crous P."/>
            <person name="Smith M.E."/>
        </authorList>
    </citation>
    <scope>NUCLEOTIDE SEQUENCE</scope>
    <source>
        <strain evidence="1">BCRC 34780</strain>
    </source>
</reference>
<proteinExistence type="predicted"/>
<protein>
    <submittedName>
        <fullName evidence="1">Structural maintenance of chromosomes protein 4</fullName>
    </submittedName>
</protein>
<organism evidence="1 2">
    <name type="scientific">Coemansia helicoidea</name>
    <dbReference type="NCBI Taxonomy" id="1286919"/>
    <lineage>
        <taxon>Eukaryota</taxon>
        <taxon>Fungi</taxon>
        <taxon>Fungi incertae sedis</taxon>
        <taxon>Zoopagomycota</taxon>
        <taxon>Kickxellomycotina</taxon>
        <taxon>Kickxellomycetes</taxon>
        <taxon>Kickxellales</taxon>
        <taxon>Kickxellaceae</taxon>
        <taxon>Coemansia</taxon>
    </lineage>
</organism>
<dbReference type="Proteomes" id="UP001140087">
    <property type="component" value="Unassembled WGS sequence"/>
</dbReference>
<feature type="non-terminal residue" evidence="1">
    <location>
        <position position="67"/>
    </location>
</feature>
<dbReference type="EMBL" id="JANBUN010000636">
    <property type="protein sequence ID" value="KAJ2802319.1"/>
    <property type="molecule type" value="Genomic_DNA"/>
</dbReference>
<accession>A0ACC1L7F3</accession>
<evidence type="ECO:0000313" key="1">
    <source>
        <dbReference type="EMBL" id="KAJ2802319.1"/>
    </source>
</evidence>
<sequence>MAQTEAAETLALTTQELADVPLSGVAPAAPAAPTAREQGRPRLVITQMVLEDFKSYAGRQTIGPFHK</sequence>
<evidence type="ECO:0000313" key="2">
    <source>
        <dbReference type="Proteomes" id="UP001140087"/>
    </source>
</evidence>